<reference evidence="6 7" key="1">
    <citation type="journal article" date="2016" name="Nat. Commun.">
        <title>Thousands of microbial genomes shed light on interconnected biogeochemical processes in an aquifer system.</title>
        <authorList>
            <person name="Anantharaman K."/>
            <person name="Brown C.T."/>
            <person name="Hug L.A."/>
            <person name="Sharon I."/>
            <person name="Castelle C.J."/>
            <person name="Probst A.J."/>
            <person name="Thomas B.C."/>
            <person name="Singh A."/>
            <person name="Wilkins M.J."/>
            <person name="Karaoz U."/>
            <person name="Brodie E.L."/>
            <person name="Williams K.H."/>
            <person name="Hubbard S.S."/>
            <person name="Banfield J.F."/>
        </authorList>
    </citation>
    <scope>NUCLEOTIDE SEQUENCE [LARGE SCALE GENOMIC DNA]</scope>
</reference>
<sequence>MKQYNNFLNIPPEYSAFEKSKAVVIPFEYEASTTYGSGTKRGPEAIISASSQVELFDEELEKEAYKEAGVCTIPELKYKTGHDFYLPLADKTAEILALKKFPVILGGEHTITFGGIMGAKEKYKNFSVLHFDAHADLRDTYEDNKFSHACVMRRVSELKEVKNLVQVGIRNISNEKKEGSEFDFYKKNSDKIKIFWARDKEKWDMENILQGLKKDVYLTFDVDVFDPSIMPSTGTPEPGGLYWNEVLKILKQVFLKKNIIAADIVELCPIKDFSAPDFMIAKLIYKIIGYKFLLGKEKHV</sequence>
<dbReference type="AlphaFoldDB" id="A0A1G2HPK7"/>
<comment type="similarity">
    <text evidence="1">Belongs to the arginase family. Agmatinase subfamily.</text>
</comment>
<dbReference type="GO" id="GO:0046872">
    <property type="term" value="F:metal ion binding"/>
    <property type="evidence" value="ECO:0007669"/>
    <property type="project" value="UniProtKB-KW"/>
</dbReference>
<evidence type="ECO:0000256" key="4">
    <source>
        <dbReference type="PIRSR" id="PIRSR036979-1"/>
    </source>
</evidence>
<keyword evidence="2 4" id="KW-0479">Metal-binding</keyword>
<dbReference type="Pfam" id="PF00491">
    <property type="entry name" value="Arginase"/>
    <property type="match status" value="1"/>
</dbReference>
<dbReference type="SUPFAM" id="SSF52768">
    <property type="entry name" value="Arginase/deacetylase"/>
    <property type="match status" value="1"/>
</dbReference>
<dbReference type="Proteomes" id="UP000177190">
    <property type="component" value="Unassembled WGS sequence"/>
</dbReference>
<dbReference type="PIRSF" id="PIRSF036979">
    <property type="entry name" value="Arginase"/>
    <property type="match status" value="1"/>
</dbReference>
<feature type="binding site" evidence="4">
    <location>
        <position position="223"/>
    </location>
    <ligand>
        <name>Mn(2+)</name>
        <dbReference type="ChEBI" id="CHEBI:29035"/>
        <label>1</label>
    </ligand>
</feature>
<dbReference type="GO" id="GO:0033389">
    <property type="term" value="P:putrescine biosynthetic process from arginine, via agmatine"/>
    <property type="evidence" value="ECO:0007669"/>
    <property type="project" value="TreeGrafter"/>
</dbReference>
<dbReference type="GO" id="GO:0008783">
    <property type="term" value="F:agmatinase activity"/>
    <property type="evidence" value="ECO:0007669"/>
    <property type="project" value="TreeGrafter"/>
</dbReference>
<dbReference type="PANTHER" id="PTHR11358:SF26">
    <property type="entry name" value="GUANIDINO ACID HYDROLASE, MITOCHONDRIAL"/>
    <property type="match status" value="1"/>
</dbReference>
<comment type="cofactor">
    <cofactor evidence="4">
        <name>Mn(2+)</name>
        <dbReference type="ChEBI" id="CHEBI:29035"/>
    </cofactor>
    <text evidence="4">Binds 2 manganese ions per subunit.</text>
</comment>
<organism evidence="6 7">
    <name type="scientific">Candidatus Staskawiczbacteria bacterium RIFCSPHIGHO2_01_FULL_36_16</name>
    <dbReference type="NCBI Taxonomy" id="1802200"/>
    <lineage>
        <taxon>Bacteria</taxon>
        <taxon>Candidatus Staskawicziibacteriota</taxon>
    </lineage>
</organism>
<gene>
    <name evidence="6" type="ORF">A2812_03170</name>
</gene>
<evidence type="ECO:0000256" key="5">
    <source>
        <dbReference type="RuleBase" id="RU003684"/>
    </source>
</evidence>
<evidence type="ECO:0000256" key="3">
    <source>
        <dbReference type="ARBA" id="ARBA00022801"/>
    </source>
</evidence>
<dbReference type="InterPro" id="IPR020855">
    <property type="entry name" value="Ureohydrolase_Mn_BS"/>
</dbReference>
<comment type="caution">
    <text evidence="6">The sequence shown here is derived from an EMBL/GenBank/DDBJ whole genome shotgun (WGS) entry which is preliminary data.</text>
</comment>
<feature type="binding site" evidence="4">
    <location>
        <position position="221"/>
    </location>
    <ligand>
        <name>Mn(2+)</name>
        <dbReference type="ChEBI" id="CHEBI:29035"/>
        <label>1</label>
    </ligand>
</feature>
<evidence type="ECO:0000313" key="6">
    <source>
        <dbReference type="EMBL" id="OGZ64383.1"/>
    </source>
</evidence>
<dbReference type="STRING" id="1802200.A2812_03170"/>
<keyword evidence="3 5" id="KW-0378">Hydrolase</keyword>
<evidence type="ECO:0000256" key="1">
    <source>
        <dbReference type="ARBA" id="ARBA00009227"/>
    </source>
</evidence>
<dbReference type="CDD" id="cd11593">
    <property type="entry name" value="Agmatinase-like_2"/>
    <property type="match status" value="1"/>
</dbReference>
<evidence type="ECO:0000256" key="2">
    <source>
        <dbReference type="ARBA" id="ARBA00022723"/>
    </source>
</evidence>
<proteinExistence type="inferred from homology"/>
<dbReference type="EMBL" id="MHOM01000024">
    <property type="protein sequence ID" value="OGZ64383.1"/>
    <property type="molecule type" value="Genomic_DNA"/>
</dbReference>
<evidence type="ECO:0000313" key="7">
    <source>
        <dbReference type="Proteomes" id="UP000177190"/>
    </source>
</evidence>
<dbReference type="InterPro" id="IPR006035">
    <property type="entry name" value="Ureohydrolase"/>
</dbReference>
<feature type="binding site" evidence="4">
    <location>
        <position position="109"/>
    </location>
    <ligand>
        <name>Mn(2+)</name>
        <dbReference type="ChEBI" id="CHEBI:29035"/>
        <label>1</label>
    </ligand>
</feature>
<accession>A0A1G2HPK7</accession>
<protein>
    <submittedName>
        <fullName evidence="6">Agmatinase</fullName>
    </submittedName>
</protein>
<feature type="binding site" evidence="4">
    <location>
        <position position="134"/>
    </location>
    <ligand>
        <name>Mn(2+)</name>
        <dbReference type="ChEBI" id="CHEBI:29035"/>
        <label>1</label>
    </ligand>
</feature>
<dbReference type="PROSITE" id="PS01053">
    <property type="entry name" value="ARGINASE_1"/>
    <property type="match status" value="1"/>
</dbReference>
<name>A0A1G2HPK7_9BACT</name>
<feature type="binding site" evidence="4">
    <location>
        <position position="132"/>
    </location>
    <ligand>
        <name>Mn(2+)</name>
        <dbReference type="ChEBI" id="CHEBI:29035"/>
        <label>1</label>
    </ligand>
</feature>
<dbReference type="PANTHER" id="PTHR11358">
    <property type="entry name" value="ARGINASE/AGMATINASE"/>
    <property type="match status" value="1"/>
</dbReference>
<dbReference type="PROSITE" id="PS51409">
    <property type="entry name" value="ARGINASE_2"/>
    <property type="match status" value="1"/>
</dbReference>
<feature type="binding site" evidence="4">
    <location>
        <position position="136"/>
    </location>
    <ligand>
        <name>Mn(2+)</name>
        <dbReference type="ChEBI" id="CHEBI:29035"/>
        <label>1</label>
    </ligand>
</feature>
<keyword evidence="4" id="KW-0464">Manganese</keyword>
<dbReference type="NCBIfam" id="TIGR01230">
    <property type="entry name" value="agmatinase"/>
    <property type="match status" value="1"/>
</dbReference>
<dbReference type="InterPro" id="IPR023696">
    <property type="entry name" value="Ureohydrolase_dom_sf"/>
</dbReference>
<dbReference type="InterPro" id="IPR005925">
    <property type="entry name" value="Agmatinase-rel"/>
</dbReference>
<dbReference type="Gene3D" id="3.40.800.10">
    <property type="entry name" value="Ureohydrolase domain"/>
    <property type="match status" value="1"/>
</dbReference>